<keyword evidence="1" id="KW-0863">Zinc-finger</keyword>
<accession>A0ABR4FZQ0</accession>
<keyword evidence="4" id="KW-1185">Reference proteome</keyword>
<keyword evidence="1" id="KW-0479">Metal-binding</keyword>
<evidence type="ECO:0000256" key="1">
    <source>
        <dbReference type="PROSITE-ProRule" id="PRU00042"/>
    </source>
</evidence>
<feature type="domain" description="C2H2-type" evidence="2">
    <location>
        <begin position="42"/>
        <end position="66"/>
    </location>
</feature>
<gene>
    <name evidence="3" type="ORF">BJX66DRAFT_308356</name>
</gene>
<dbReference type="PROSITE" id="PS50157">
    <property type="entry name" value="ZINC_FINGER_C2H2_2"/>
    <property type="match status" value="1"/>
</dbReference>
<proteinExistence type="predicted"/>
<organism evidence="3 4">
    <name type="scientific">Aspergillus keveii</name>
    <dbReference type="NCBI Taxonomy" id="714993"/>
    <lineage>
        <taxon>Eukaryota</taxon>
        <taxon>Fungi</taxon>
        <taxon>Dikarya</taxon>
        <taxon>Ascomycota</taxon>
        <taxon>Pezizomycotina</taxon>
        <taxon>Eurotiomycetes</taxon>
        <taxon>Eurotiomycetidae</taxon>
        <taxon>Eurotiales</taxon>
        <taxon>Aspergillaceae</taxon>
        <taxon>Aspergillus</taxon>
        <taxon>Aspergillus subgen. Nidulantes</taxon>
    </lineage>
</organism>
<keyword evidence="1" id="KW-0862">Zinc</keyword>
<dbReference type="Proteomes" id="UP001610563">
    <property type="component" value="Unassembled WGS sequence"/>
</dbReference>
<evidence type="ECO:0000259" key="2">
    <source>
        <dbReference type="PROSITE" id="PS50157"/>
    </source>
</evidence>
<evidence type="ECO:0000313" key="4">
    <source>
        <dbReference type="Proteomes" id="UP001610563"/>
    </source>
</evidence>
<comment type="caution">
    <text evidence="3">The sequence shown here is derived from an EMBL/GenBank/DDBJ whole genome shotgun (WGS) entry which is preliminary data.</text>
</comment>
<sequence>MQGRCCILITRLPYCRFVNEAALQQHLWDKIHTPTRKTRKGLLCDKCDRGFLSQATLMQYQRSLVHCPLSNLECTDSRC</sequence>
<protein>
    <recommendedName>
        <fullName evidence="2">C2H2-type domain-containing protein</fullName>
    </recommendedName>
</protein>
<name>A0ABR4FZQ0_9EURO</name>
<reference evidence="3 4" key="1">
    <citation type="submission" date="2024-07" db="EMBL/GenBank/DDBJ databases">
        <title>Section-level genome sequencing and comparative genomics of Aspergillus sections Usti and Cavernicolus.</title>
        <authorList>
            <consortium name="Lawrence Berkeley National Laboratory"/>
            <person name="Nybo J.L."/>
            <person name="Vesth T.C."/>
            <person name="Theobald S."/>
            <person name="Frisvad J.C."/>
            <person name="Larsen T.O."/>
            <person name="Kjaerboelling I."/>
            <person name="Rothschild-Mancinelli K."/>
            <person name="Lyhne E.K."/>
            <person name="Kogle M.E."/>
            <person name="Barry K."/>
            <person name="Clum A."/>
            <person name="Na H."/>
            <person name="Ledsgaard L."/>
            <person name="Lin J."/>
            <person name="Lipzen A."/>
            <person name="Kuo A."/>
            <person name="Riley R."/>
            <person name="Mondo S."/>
            <person name="Labutti K."/>
            <person name="Haridas S."/>
            <person name="Pangalinan J."/>
            <person name="Salamov A.A."/>
            <person name="Simmons B.A."/>
            <person name="Magnuson J.K."/>
            <person name="Chen J."/>
            <person name="Drula E."/>
            <person name="Henrissat B."/>
            <person name="Wiebenga A."/>
            <person name="Lubbers R.J."/>
            <person name="Gomes A.C."/>
            <person name="Makela M.R."/>
            <person name="Stajich J."/>
            <person name="Grigoriev I.V."/>
            <person name="Mortensen U.H."/>
            <person name="De Vries R.P."/>
            <person name="Baker S.E."/>
            <person name="Andersen M.R."/>
        </authorList>
    </citation>
    <scope>NUCLEOTIDE SEQUENCE [LARGE SCALE GENOMIC DNA]</scope>
    <source>
        <strain evidence="3 4">CBS 209.92</strain>
    </source>
</reference>
<evidence type="ECO:0000313" key="3">
    <source>
        <dbReference type="EMBL" id="KAL2788703.1"/>
    </source>
</evidence>
<dbReference type="EMBL" id="JBFTWV010000075">
    <property type="protein sequence ID" value="KAL2788703.1"/>
    <property type="molecule type" value="Genomic_DNA"/>
</dbReference>
<dbReference type="InterPro" id="IPR013087">
    <property type="entry name" value="Znf_C2H2_type"/>
</dbReference>